<gene>
    <name evidence="5" type="ORF">MNBD_GAMMA10-2112</name>
</gene>
<dbReference type="Pfam" id="PF12833">
    <property type="entry name" value="HTH_18"/>
    <property type="match status" value="1"/>
</dbReference>
<name>A0A3B0XRC4_9ZZZZ</name>
<reference evidence="5" key="1">
    <citation type="submission" date="2018-06" db="EMBL/GenBank/DDBJ databases">
        <authorList>
            <person name="Zhirakovskaya E."/>
        </authorList>
    </citation>
    <scope>NUCLEOTIDE SEQUENCE</scope>
</reference>
<sequence length="188" mass="21412">MILHIKNMVCDRCKLVIENILDESNIPYQTISLGTVDFGDLTLTALQLKALQNKLESIGFEILKSQKSKVIESIKAAIIELVTLEDELSKSNLSNYIADKINRDYNYLSSLFSSVEGVTIEQYLINQKIEKTKELIIYDEISLTEISYKLGYSSLAHLSGQFKKVTGLTPSHFRKLKNQKYRKSIDKV</sequence>
<dbReference type="InterPro" id="IPR018060">
    <property type="entry name" value="HTH_AraC"/>
</dbReference>
<dbReference type="SMART" id="SM00342">
    <property type="entry name" value="HTH_ARAC"/>
    <property type="match status" value="1"/>
</dbReference>
<evidence type="ECO:0000259" key="4">
    <source>
        <dbReference type="PROSITE" id="PS01124"/>
    </source>
</evidence>
<evidence type="ECO:0000256" key="3">
    <source>
        <dbReference type="ARBA" id="ARBA00023163"/>
    </source>
</evidence>
<evidence type="ECO:0000256" key="2">
    <source>
        <dbReference type="ARBA" id="ARBA00023125"/>
    </source>
</evidence>
<keyword evidence="1" id="KW-0805">Transcription regulation</keyword>
<dbReference type="PANTHER" id="PTHR43280">
    <property type="entry name" value="ARAC-FAMILY TRANSCRIPTIONAL REGULATOR"/>
    <property type="match status" value="1"/>
</dbReference>
<dbReference type="EMBL" id="UOFJ01000554">
    <property type="protein sequence ID" value="VAW70798.1"/>
    <property type="molecule type" value="Genomic_DNA"/>
</dbReference>
<dbReference type="GO" id="GO:0003700">
    <property type="term" value="F:DNA-binding transcription factor activity"/>
    <property type="evidence" value="ECO:0007669"/>
    <property type="project" value="InterPro"/>
</dbReference>
<dbReference type="InterPro" id="IPR018062">
    <property type="entry name" value="HTH_AraC-typ_CS"/>
</dbReference>
<dbReference type="PROSITE" id="PS01124">
    <property type="entry name" value="HTH_ARAC_FAMILY_2"/>
    <property type="match status" value="1"/>
</dbReference>
<dbReference type="AlphaFoldDB" id="A0A3B0XRC4"/>
<keyword evidence="2" id="KW-0238">DNA-binding</keyword>
<accession>A0A3B0XRC4</accession>
<dbReference type="Gene3D" id="1.10.10.60">
    <property type="entry name" value="Homeodomain-like"/>
    <property type="match status" value="1"/>
</dbReference>
<dbReference type="GO" id="GO:0043565">
    <property type="term" value="F:sequence-specific DNA binding"/>
    <property type="evidence" value="ECO:0007669"/>
    <property type="project" value="InterPro"/>
</dbReference>
<dbReference type="PROSITE" id="PS00041">
    <property type="entry name" value="HTH_ARAC_FAMILY_1"/>
    <property type="match status" value="1"/>
</dbReference>
<protein>
    <submittedName>
        <fullName evidence="5">Transcriptional regulator, AraC family</fullName>
    </submittedName>
</protein>
<keyword evidence="3" id="KW-0804">Transcription</keyword>
<evidence type="ECO:0000313" key="5">
    <source>
        <dbReference type="EMBL" id="VAW70798.1"/>
    </source>
</evidence>
<evidence type="ECO:0000256" key="1">
    <source>
        <dbReference type="ARBA" id="ARBA00023015"/>
    </source>
</evidence>
<dbReference type="PANTHER" id="PTHR43280:SF2">
    <property type="entry name" value="HTH-TYPE TRANSCRIPTIONAL REGULATOR EXSA"/>
    <property type="match status" value="1"/>
</dbReference>
<dbReference type="InterPro" id="IPR009057">
    <property type="entry name" value="Homeodomain-like_sf"/>
</dbReference>
<dbReference type="SUPFAM" id="SSF46689">
    <property type="entry name" value="Homeodomain-like"/>
    <property type="match status" value="1"/>
</dbReference>
<organism evidence="5">
    <name type="scientific">hydrothermal vent metagenome</name>
    <dbReference type="NCBI Taxonomy" id="652676"/>
    <lineage>
        <taxon>unclassified sequences</taxon>
        <taxon>metagenomes</taxon>
        <taxon>ecological metagenomes</taxon>
    </lineage>
</organism>
<proteinExistence type="predicted"/>
<feature type="domain" description="HTH araC/xylS-type" evidence="4">
    <location>
        <begin position="84"/>
        <end position="176"/>
    </location>
</feature>